<dbReference type="InterPro" id="IPR000477">
    <property type="entry name" value="RT_dom"/>
</dbReference>
<dbReference type="PANTHER" id="PTHR34047">
    <property type="entry name" value="NUCLEAR INTRON MATURASE 1, MITOCHONDRIAL-RELATED"/>
    <property type="match status" value="1"/>
</dbReference>
<dbReference type="AlphaFoldDB" id="A0AAE3KSJ8"/>
<reference evidence="3 4" key="1">
    <citation type="submission" date="2018-11" db="EMBL/GenBank/DDBJ databases">
        <title>Novel bacteria species description.</title>
        <authorList>
            <person name="Han J.-H."/>
        </authorList>
    </citation>
    <scope>NUCLEOTIDE SEQUENCE [LARGE SCALE GENOMIC DNA]</scope>
    <source>
        <strain evidence="3 4">KCTC23259</strain>
    </source>
</reference>
<name>A0AAE3KSJ8_9BACT</name>
<keyword evidence="3" id="KW-0548">Nucleotidyltransferase</keyword>
<dbReference type="RefSeq" id="WP_255036424.1">
    <property type="nucleotide sequence ID" value="NZ_RJUF01000012.1"/>
</dbReference>
<gene>
    <name evidence="3" type="ORF">EGI31_06775</name>
</gene>
<dbReference type="SUPFAM" id="SSF56672">
    <property type="entry name" value="DNA/RNA polymerases"/>
    <property type="match status" value="1"/>
</dbReference>
<accession>A0AAE3KSJ8</accession>
<organism evidence="3 4">
    <name type="scientific">Lacihabitans soyangensis</name>
    <dbReference type="NCBI Taxonomy" id="869394"/>
    <lineage>
        <taxon>Bacteria</taxon>
        <taxon>Pseudomonadati</taxon>
        <taxon>Bacteroidota</taxon>
        <taxon>Cytophagia</taxon>
        <taxon>Cytophagales</taxon>
        <taxon>Leadbetterellaceae</taxon>
        <taxon>Lacihabitans</taxon>
    </lineage>
</organism>
<comment type="similarity">
    <text evidence="1">Belongs to the bacterial reverse transcriptase family.</text>
</comment>
<dbReference type="EMBL" id="RJUF01000012">
    <property type="protein sequence ID" value="MCP9762654.1"/>
    <property type="molecule type" value="Genomic_DNA"/>
</dbReference>
<proteinExistence type="inferred from homology"/>
<sequence>MKKEITIKGLSLNIDRAIKRVKLDLKDDWFQDPLKYDDLLNLEFVLKKLAKYDGKMEDYKAGRATHVDIPKPGFTIRYSSETDIIDRVVFQALVDVIADDLDQLHSNHIYSHRVNTKREDEKYFFRYAVEEWRKFITDTSLELGSENNVLLLTDLTNFYENIGIKDLMDVLDLFIPTGAKENDYKVCIDMLKSILESWSERNTKRGIPQNRDASSFIANIFLHPVDDAMQKAGYKYFRYMDDIRIVCKTKFEAKRALKCLILELRRKGLNVNSKKTIILDYDNAKDREGIEKSFQNPDKKIEQIEAFLKSRNARDIQIAVPMLRTKVLSLIDNDNTLDREFRYCINRLERIARNEKLAEKIDFNPITKRILSELVDQPWSTDTFARYLNSVKLSDEDIQVIKGLLLDKEKNIYEWQSFYLWCLLTRHEYKEAELIKAARSNIESLNDIPTTAASCLYLGANGDPNDKKFIAENFKRFGDHLTQRFALIAVKDLSYTAIIKPHVQDHILDSYKESYKPLSEKYKNQYLLPIEKLQEDDIYEDLPDDIS</sequence>
<evidence type="ECO:0000313" key="3">
    <source>
        <dbReference type="EMBL" id="MCP9762654.1"/>
    </source>
</evidence>
<dbReference type="Proteomes" id="UP001204144">
    <property type="component" value="Unassembled WGS sequence"/>
</dbReference>
<comment type="caution">
    <text evidence="3">The sequence shown here is derived from an EMBL/GenBank/DDBJ whole genome shotgun (WGS) entry which is preliminary data.</text>
</comment>
<dbReference type="InterPro" id="IPR043502">
    <property type="entry name" value="DNA/RNA_pol_sf"/>
</dbReference>
<dbReference type="GO" id="GO:0003964">
    <property type="term" value="F:RNA-directed DNA polymerase activity"/>
    <property type="evidence" value="ECO:0007669"/>
    <property type="project" value="UniProtKB-KW"/>
</dbReference>
<protein>
    <submittedName>
        <fullName evidence="3">RNA-directed DNA polymerase</fullName>
    </submittedName>
</protein>
<dbReference type="PANTHER" id="PTHR34047:SF8">
    <property type="entry name" value="PROTEIN YKFC"/>
    <property type="match status" value="1"/>
</dbReference>
<evidence type="ECO:0000256" key="1">
    <source>
        <dbReference type="ARBA" id="ARBA00034120"/>
    </source>
</evidence>
<evidence type="ECO:0000259" key="2">
    <source>
        <dbReference type="PROSITE" id="PS50878"/>
    </source>
</evidence>
<evidence type="ECO:0000313" key="4">
    <source>
        <dbReference type="Proteomes" id="UP001204144"/>
    </source>
</evidence>
<dbReference type="CDD" id="cd01646">
    <property type="entry name" value="RT_Bac_retron_I"/>
    <property type="match status" value="1"/>
</dbReference>
<dbReference type="InterPro" id="IPR051083">
    <property type="entry name" value="GrpII_Intron_Splice-Mob/Def"/>
</dbReference>
<keyword evidence="3" id="KW-0695">RNA-directed DNA polymerase</keyword>
<keyword evidence="4" id="KW-1185">Reference proteome</keyword>
<dbReference type="PROSITE" id="PS50878">
    <property type="entry name" value="RT_POL"/>
    <property type="match status" value="1"/>
</dbReference>
<feature type="domain" description="Reverse transcriptase" evidence="2">
    <location>
        <begin position="1"/>
        <end position="292"/>
    </location>
</feature>
<dbReference type="Pfam" id="PF00078">
    <property type="entry name" value="RVT_1"/>
    <property type="match status" value="1"/>
</dbReference>
<keyword evidence="3" id="KW-0808">Transferase</keyword>